<feature type="region of interest" description="Disordered" evidence="1">
    <location>
        <begin position="333"/>
        <end position="370"/>
    </location>
</feature>
<accession>A0A078A905</accession>
<feature type="compositionally biased region" description="Low complexity" evidence="1">
    <location>
        <begin position="70"/>
        <end position="79"/>
    </location>
</feature>
<evidence type="ECO:0000313" key="3">
    <source>
        <dbReference type="Proteomes" id="UP000039865"/>
    </source>
</evidence>
<name>A0A078A905_STYLE</name>
<feature type="region of interest" description="Disordered" evidence="1">
    <location>
        <begin position="206"/>
        <end position="228"/>
    </location>
</feature>
<organism evidence="2 3">
    <name type="scientific">Stylonychia lemnae</name>
    <name type="common">Ciliate</name>
    <dbReference type="NCBI Taxonomy" id="5949"/>
    <lineage>
        <taxon>Eukaryota</taxon>
        <taxon>Sar</taxon>
        <taxon>Alveolata</taxon>
        <taxon>Ciliophora</taxon>
        <taxon>Intramacronucleata</taxon>
        <taxon>Spirotrichea</taxon>
        <taxon>Stichotrichia</taxon>
        <taxon>Sporadotrichida</taxon>
        <taxon>Oxytrichidae</taxon>
        <taxon>Stylonychinae</taxon>
        <taxon>Stylonychia</taxon>
    </lineage>
</organism>
<dbReference type="Proteomes" id="UP000039865">
    <property type="component" value="Unassembled WGS sequence"/>
</dbReference>
<protein>
    <submittedName>
        <fullName evidence="2">Uncharacterized protein</fullName>
    </submittedName>
</protein>
<feature type="compositionally biased region" description="Polar residues" evidence="1">
    <location>
        <begin position="1"/>
        <end position="25"/>
    </location>
</feature>
<feature type="region of interest" description="Disordered" evidence="1">
    <location>
        <begin position="1"/>
        <end position="79"/>
    </location>
</feature>
<evidence type="ECO:0000313" key="2">
    <source>
        <dbReference type="EMBL" id="CDW77283.1"/>
    </source>
</evidence>
<feature type="region of interest" description="Disordered" evidence="1">
    <location>
        <begin position="394"/>
        <end position="415"/>
    </location>
</feature>
<feature type="compositionally biased region" description="Polar residues" evidence="1">
    <location>
        <begin position="356"/>
        <end position="370"/>
    </location>
</feature>
<proteinExistence type="predicted"/>
<feature type="compositionally biased region" description="Low complexity" evidence="1">
    <location>
        <begin position="337"/>
        <end position="350"/>
    </location>
</feature>
<keyword evidence="3" id="KW-1185">Reference proteome</keyword>
<dbReference type="EMBL" id="CCKQ01006001">
    <property type="protein sequence ID" value="CDW77283.1"/>
    <property type="molecule type" value="Genomic_DNA"/>
</dbReference>
<dbReference type="InParanoid" id="A0A078A905"/>
<gene>
    <name evidence="2" type="primary">Contig15147.g16141</name>
    <name evidence="2" type="ORF">STYLEM_6243</name>
</gene>
<dbReference type="AlphaFoldDB" id="A0A078A905"/>
<feature type="compositionally biased region" description="Polar residues" evidence="1">
    <location>
        <begin position="53"/>
        <end position="69"/>
    </location>
</feature>
<evidence type="ECO:0000256" key="1">
    <source>
        <dbReference type="SAM" id="MobiDB-lite"/>
    </source>
</evidence>
<reference evidence="2 3" key="1">
    <citation type="submission" date="2014-06" db="EMBL/GenBank/DDBJ databases">
        <authorList>
            <person name="Swart Estienne"/>
        </authorList>
    </citation>
    <scope>NUCLEOTIDE SEQUENCE [LARGE SCALE GENOMIC DNA]</scope>
    <source>
        <strain evidence="2 3">130c</strain>
    </source>
</reference>
<sequence length="536" mass="62043">MSRSNLQKLSTTNSKALHNQTQEINQLPKLDSSYSNIPLSHHGSNLPMKRDGSNQSRMTAGSDQNKLGTNNQNGNNNNGNNMYQNQNMIKQENKYIVDNLGMLQKSSLESQNDFSVTHKQSIRPPHFNQQSFEKIKDFQPEHREIFDKLIQKQLDLEKNLNSLKQEQNIYQRYKLTILKENIELVQRAKIKEDKIRAKVINSRSSSKQATARYGQSLSGNRSAALSDRSFTNQSPNLQMAYKPTRVFERVMKQYKLDENLISLNDHSNFHSEFVAQPERSFSVMNDSSQIQKGKISFINNPKVSGASTFYSSRKQNQINLSNPYNEYLTQDNRTKHNSNFSNSKSPFNSNFDKKYTSQTTRGTANQNSQVTITKDESILFTSSPPNQIFLNSQTSKHRNQKSFRPSTNEIRESQRDSFSKSFYNLENNYKKNLSMLIDSYRKSVIKNHTPTKQTQYNLKPNRQNFDLQQSVLKSSKANHFLTNLQQMERSKQQQQDQPLIQLYQKKSQSFIGSKIRPVSIPRGAQYYLKGLKFNMI</sequence>